<feature type="compositionally biased region" description="Polar residues" evidence="1">
    <location>
        <begin position="64"/>
        <end position="78"/>
    </location>
</feature>
<evidence type="ECO:0000256" key="1">
    <source>
        <dbReference type="SAM" id="MobiDB-lite"/>
    </source>
</evidence>
<feature type="compositionally biased region" description="Basic and acidic residues" evidence="1">
    <location>
        <begin position="113"/>
        <end position="124"/>
    </location>
</feature>
<dbReference type="EMBL" id="JANEYF010002874">
    <property type="protein sequence ID" value="KAJ8941407.1"/>
    <property type="molecule type" value="Genomic_DNA"/>
</dbReference>
<comment type="caution">
    <text evidence="2">The sequence shown here is derived from an EMBL/GenBank/DDBJ whole genome shotgun (WGS) entry which is preliminary data.</text>
</comment>
<protein>
    <submittedName>
        <fullName evidence="2">Uncharacterized protein</fullName>
    </submittedName>
</protein>
<gene>
    <name evidence="2" type="ORF">NQ314_010407</name>
</gene>
<organism evidence="2 3">
    <name type="scientific">Rhamnusium bicolor</name>
    <dbReference type="NCBI Taxonomy" id="1586634"/>
    <lineage>
        <taxon>Eukaryota</taxon>
        <taxon>Metazoa</taxon>
        <taxon>Ecdysozoa</taxon>
        <taxon>Arthropoda</taxon>
        <taxon>Hexapoda</taxon>
        <taxon>Insecta</taxon>
        <taxon>Pterygota</taxon>
        <taxon>Neoptera</taxon>
        <taxon>Endopterygota</taxon>
        <taxon>Coleoptera</taxon>
        <taxon>Polyphaga</taxon>
        <taxon>Cucujiformia</taxon>
        <taxon>Chrysomeloidea</taxon>
        <taxon>Cerambycidae</taxon>
        <taxon>Lepturinae</taxon>
        <taxon>Rhagiini</taxon>
        <taxon>Rhamnusium</taxon>
    </lineage>
</organism>
<feature type="compositionally biased region" description="Basic and acidic residues" evidence="1">
    <location>
        <begin position="137"/>
        <end position="148"/>
    </location>
</feature>
<evidence type="ECO:0000313" key="3">
    <source>
        <dbReference type="Proteomes" id="UP001162156"/>
    </source>
</evidence>
<name>A0AAV8XR29_9CUCU</name>
<feature type="region of interest" description="Disordered" evidence="1">
    <location>
        <begin position="1"/>
        <end position="84"/>
    </location>
</feature>
<evidence type="ECO:0000313" key="2">
    <source>
        <dbReference type="EMBL" id="KAJ8941407.1"/>
    </source>
</evidence>
<feature type="compositionally biased region" description="Polar residues" evidence="1">
    <location>
        <begin position="24"/>
        <end position="35"/>
    </location>
</feature>
<accession>A0AAV8XR29</accession>
<keyword evidence="3" id="KW-1185">Reference proteome</keyword>
<sequence length="148" mass="16881">MKEDKVGADGLTKKEHRSLKVQAKQPQENNVPVSKNKTENLENKQIIKPAIEQKNNVAKPPKSESVTRNNKSDTPSKQLTDKEIRKLEWEKKLAEQNIKTEVNDNSVVNLNKSELKAKRREQQEAQRLAKAAAKSDPIQKHPIKEEKS</sequence>
<dbReference type="Proteomes" id="UP001162156">
    <property type="component" value="Unassembled WGS sequence"/>
</dbReference>
<feature type="region of interest" description="Disordered" evidence="1">
    <location>
        <begin position="113"/>
        <end position="148"/>
    </location>
</feature>
<reference evidence="2" key="1">
    <citation type="journal article" date="2023" name="Insect Mol. Biol.">
        <title>Genome sequencing provides insights into the evolution of gene families encoding plant cell wall-degrading enzymes in longhorned beetles.</title>
        <authorList>
            <person name="Shin N.R."/>
            <person name="Okamura Y."/>
            <person name="Kirsch R."/>
            <person name="Pauchet Y."/>
        </authorList>
    </citation>
    <scope>NUCLEOTIDE SEQUENCE</scope>
    <source>
        <strain evidence="2">RBIC_L_NR</strain>
    </source>
</reference>
<feature type="compositionally biased region" description="Basic and acidic residues" evidence="1">
    <location>
        <begin position="1"/>
        <end position="13"/>
    </location>
</feature>
<proteinExistence type="predicted"/>
<dbReference type="AlphaFoldDB" id="A0AAV8XR29"/>